<comment type="catalytic activity">
    <reaction evidence="4">
        <text>uridine(516) in 16S rRNA = pseudouridine(516) in 16S rRNA</text>
        <dbReference type="Rhea" id="RHEA:38867"/>
        <dbReference type="Rhea" id="RHEA-COMP:10089"/>
        <dbReference type="Rhea" id="RHEA-COMP:10090"/>
        <dbReference type="ChEBI" id="CHEBI:65314"/>
        <dbReference type="ChEBI" id="CHEBI:65315"/>
        <dbReference type="EC" id="5.4.99.19"/>
    </reaction>
</comment>
<dbReference type="InterPro" id="IPR000748">
    <property type="entry name" value="PsdUridine_synth_RsuA/RluB/E/F"/>
</dbReference>
<dbReference type="CDD" id="cd02553">
    <property type="entry name" value="PseudoU_synth_RsuA"/>
    <property type="match status" value="1"/>
</dbReference>
<dbReference type="PROSITE" id="PS01149">
    <property type="entry name" value="PSI_RSU"/>
    <property type="match status" value="1"/>
</dbReference>
<evidence type="ECO:0000256" key="6">
    <source>
        <dbReference type="PROSITE-ProRule" id="PRU00182"/>
    </source>
</evidence>
<dbReference type="EC" id="5.4.99.-" evidence="7"/>
<proteinExistence type="inferred from homology"/>
<dbReference type="InterPro" id="IPR006145">
    <property type="entry name" value="PsdUridine_synth_RsuA/RluA"/>
</dbReference>
<comment type="caution">
    <text evidence="9">The sequence shown here is derived from an EMBL/GenBank/DDBJ whole genome shotgun (WGS) entry which is preliminary data.</text>
</comment>
<evidence type="ECO:0000313" key="10">
    <source>
        <dbReference type="Proteomes" id="UP000316905"/>
    </source>
</evidence>
<evidence type="ECO:0000256" key="5">
    <source>
        <dbReference type="ARBA" id="ARBA00037590"/>
    </source>
</evidence>
<reference evidence="9 10" key="1">
    <citation type="journal article" date="2015" name="Stand. Genomic Sci.">
        <title>Genomic Encyclopedia of Bacterial and Archaeal Type Strains, Phase III: the genomes of soil and plant-associated and newly described type strains.</title>
        <authorList>
            <person name="Whitman W.B."/>
            <person name="Woyke T."/>
            <person name="Klenk H.P."/>
            <person name="Zhou Y."/>
            <person name="Lilburn T.G."/>
            <person name="Beck B.J."/>
            <person name="De Vos P."/>
            <person name="Vandamme P."/>
            <person name="Eisen J.A."/>
            <person name="Garrity G."/>
            <person name="Hugenholtz P."/>
            <person name="Kyrpides N.C."/>
        </authorList>
    </citation>
    <scope>NUCLEOTIDE SEQUENCE [LARGE SCALE GENOMIC DNA]</scope>
    <source>
        <strain evidence="9 10">CGMCC 1.6858</strain>
    </source>
</reference>
<organism evidence="9 10">
    <name type="scientific">Pseudomonas duriflava</name>
    <dbReference type="NCBI Taxonomy" id="459528"/>
    <lineage>
        <taxon>Bacteria</taxon>
        <taxon>Pseudomonadati</taxon>
        <taxon>Pseudomonadota</taxon>
        <taxon>Gammaproteobacteria</taxon>
        <taxon>Pseudomonadales</taxon>
        <taxon>Pseudomonadaceae</taxon>
        <taxon>Pseudomonas</taxon>
    </lineage>
</organism>
<dbReference type="RefSeq" id="WP_145137270.1">
    <property type="nucleotide sequence ID" value="NZ_VLKY01000001.1"/>
</dbReference>
<dbReference type="AlphaFoldDB" id="A0A562QRJ0"/>
<dbReference type="PANTHER" id="PTHR47683">
    <property type="entry name" value="PSEUDOURIDINE SYNTHASE FAMILY PROTEIN-RELATED"/>
    <property type="match status" value="1"/>
</dbReference>
<evidence type="ECO:0000259" key="8">
    <source>
        <dbReference type="SMART" id="SM00363"/>
    </source>
</evidence>
<keyword evidence="2 6" id="KW-0694">RNA-binding</keyword>
<sequence length="240" mass="27571">MRLDRFLSNRPDLNRQDARLHLAHGHVRVNGVPTMDGRYEIREFDRVELHETLLQAGKPARYFMLHKPPGYVSATQHPEHPTVLDLLNEPDKGDLHLSGRLDLTTSGLMLITNDGHWSRRLTLPKTKLPKVYYVETADPIQPEYVQAFADGLYFKFENLTTLPARLDILDERCARLTLIEGRYHQVKRMFGHFRNQVMRLHRESIGPIRLDSALTPGDYRQLTADEIACGLSTQTINAVP</sequence>
<evidence type="ECO:0000256" key="3">
    <source>
        <dbReference type="ARBA" id="ARBA00023235"/>
    </source>
</evidence>
<dbReference type="Gene3D" id="3.10.290.10">
    <property type="entry name" value="RNA-binding S4 domain"/>
    <property type="match status" value="1"/>
</dbReference>
<dbReference type="InterPro" id="IPR020103">
    <property type="entry name" value="PsdUridine_synth_cat_dom_sf"/>
</dbReference>
<dbReference type="Gene3D" id="3.30.70.1560">
    <property type="entry name" value="Alpha-L RNA-binding motif"/>
    <property type="match status" value="1"/>
</dbReference>
<accession>A0A562QRJ0</accession>
<dbReference type="CDD" id="cd00165">
    <property type="entry name" value="S4"/>
    <property type="match status" value="1"/>
</dbReference>
<dbReference type="Pfam" id="PF00849">
    <property type="entry name" value="PseudoU_synth_2"/>
    <property type="match status" value="1"/>
</dbReference>
<dbReference type="InterPro" id="IPR020094">
    <property type="entry name" value="TruA/RsuA/RluB/E/F_N"/>
</dbReference>
<gene>
    <name evidence="9" type="ORF">IQ22_00417</name>
</gene>
<evidence type="ECO:0000256" key="7">
    <source>
        <dbReference type="RuleBase" id="RU003887"/>
    </source>
</evidence>
<keyword evidence="3 7" id="KW-0413">Isomerase</keyword>
<evidence type="ECO:0000256" key="2">
    <source>
        <dbReference type="ARBA" id="ARBA00022884"/>
    </source>
</evidence>
<dbReference type="EMBL" id="VLKY01000001">
    <property type="protein sequence ID" value="TWI58706.1"/>
    <property type="molecule type" value="Genomic_DNA"/>
</dbReference>
<dbReference type="GO" id="GO:0003723">
    <property type="term" value="F:RNA binding"/>
    <property type="evidence" value="ECO:0007669"/>
    <property type="project" value="UniProtKB-KW"/>
</dbReference>
<dbReference type="GO" id="GO:0000455">
    <property type="term" value="P:enzyme-directed rRNA pseudouridine synthesis"/>
    <property type="evidence" value="ECO:0007669"/>
    <property type="project" value="UniProtKB-ARBA"/>
</dbReference>
<dbReference type="InterPro" id="IPR042092">
    <property type="entry name" value="PsdUridine_s_RsuA/RluB/E/F_cat"/>
</dbReference>
<dbReference type="SUPFAM" id="SSF55174">
    <property type="entry name" value="Alpha-L RNA-binding motif"/>
    <property type="match status" value="1"/>
</dbReference>
<evidence type="ECO:0000256" key="1">
    <source>
        <dbReference type="ARBA" id="ARBA00008348"/>
    </source>
</evidence>
<dbReference type="NCBIfam" id="TIGR00093">
    <property type="entry name" value="pseudouridine synthase"/>
    <property type="match status" value="1"/>
</dbReference>
<dbReference type="Proteomes" id="UP000316905">
    <property type="component" value="Unassembled WGS sequence"/>
</dbReference>
<evidence type="ECO:0000256" key="4">
    <source>
        <dbReference type="ARBA" id="ARBA00036749"/>
    </source>
</evidence>
<dbReference type="InterPro" id="IPR018496">
    <property type="entry name" value="PsdUridine_synth_RsuA/RluB_CS"/>
</dbReference>
<dbReference type="OrthoDB" id="9807213at2"/>
<dbReference type="PANTHER" id="PTHR47683:SF4">
    <property type="entry name" value="PSEUDOURIDINE SYNTHASE"/>
    <property type="match status" value="1"/>
</dbReference>
<comment type="similarity">
    <text evidence="1 7">Belongs to the pseudouridine synthase RsuA family.</text>
</comment>
<dbReference type="SUPFAM" id="SSF55120">
    <property type="entry name" value="Pseudouridine synthase"/>
    <property type="match status" value="1"/>
</dbReference>
<comment type="function">
    <text evidence="5">Responsible for synthesis of pseudouridine from uracil-516 in 16S ribosomal RNA.</text>
</comment>
<dbReference type="InterPro" id="IPR036986">
    <property type="entry name" value="S4_RNA-bd_sf"/>
</dbReference>
<keyword evidence="10" id="KW-1185">Reference proteome</keyword>
<dbReference type="GO" id="GO:0160136">
    <property type="term" value="F:16S rRNA pseudouridine(516) synthase activity"/>
    <property type="evidence" value="ECO:0007669"/>
    <property type="project" value="UniProtKB-EC"/>
</dbReference>
<dbReference type="InterPro" id="IPR002942">
    <property type="entry name" value="S4_RNA-bd"/>
</dbReference>
<dbReference type="Gene3D" id="3.30.70.580">
    <property type="entry name" value="Pseudouridine synthase I, catalytic domain, N-terminal subdomain"/>
    <property type="match status" value="1"/>
</dbReference>
<dbReference type="PROSITE" id="PS50889">
    <property type="entry name" value="S4"/>
    <property type="match status" value="1"/>
</dbReference>
<dbReference type="SMART" id="SM00363">
    <property type="entry name" value="S4"/>
    <property type="match status" value="1"/>
</dbReference>
<evidence type="ECO:0000313" key="9">
    <source>
        <dbReference type="EMBL" id="TWI58706.1"/>
    </source>
</evidence>
<name>A0A562QRJ0_9PSED</name>
<dbReference type="InterPro" id="IPR050343">
    <property type="entry name" value="RsuA_PseudoU_synthase"/>
</dbReference>
<protein>
    <recommendedName>
        <fullName evidence="7">Pseudouridine synthase</fullName>
        <ecNumber evidence="7">5.4.99.-</ecNumber>
    </recommendedName>
</protein>
<feature type="domain" description="RNA-binding S4" evidence="8">
    <location>
        <begin position="1"/>
        <end position="58"/>
    </location>
</feature>